<name>A0ABS4K482_9CLOT</name>
<reference evidence="4 5" key="1">
    <citation type="submission" date="2021-03" db="EMBL/GenBank/DDBJ databases">
        <title>Genomic Encyclopedia of Type Strains, Phase IV (KMG-IV): sequencing the most valuable type-strain genomes for metagenomic binning, comparative biology and taxonomic classification.</title>
        <authorList>
            <person name="Goeker M."/>
        </authorList>
    </citation>
    <scope>NUCLEOTIDE SEQUENCE [LARGE SCALE GENOMIC DNA]</scope>
    <source>
        <strain evidence="4 5">DSM 28650</strain>
    </source>
</reference>
<dbReference type="RefSeq" id="WP_021285215.1">
    <property type="nucleotide sequence ID" value="NZ_JAGGLL010000018.1"/>
</dbReference>
<keyword evidence="1" id="KW-0808">Transferase</keyword>
<evidence type="ECO:0000256" key="2">
    <source>
        <dbReference type="ARBA" id="ARBA00023315"/>
    </source>
</evidence>
<evidence type="ECO:0000256" key="1">
    <source>
        <dbReference type="ARBA" id="ARBA00022679"/>
    </source>
</evidence>
<protein>
    <submittedName>
        <fullName evidence="4">Ribosomal protein S18 acetylase RimI-like enzyme</fullName>
    </submittedName>
</protein>
<evidence type="ECO:0000313" key="4">
    <source>
        <dbReference type="EMBL" id="MBP2022601.1"/>
    </source>
</evidence>
<accession>A0ABS4K482</accession>
<keyword evidence="2" id="KW-0012">Acyltransferase</keyword>
<dbReference type="Pfam" id="PF00583">
    <property type="entry name" value="Acetyltransf_1"/>
    <property type="match status" value="1"/>
</dbReference>
<dbReference type="CDD" id="cd04301">
    <property type="entry name" value="NAT_SF"/>
    <property type="match status" value="1"/>
</dbReference>
<comment type="caution">
    <text evidence="4">The sequence shown here is derived from an EMBL/GenBank/DDBJ whole genome shotgun (WGS) entry which is preliminary data.</text>
</comment>
<gene>
    <name evidence="4" type="ORF">J2Z44_002424</name>
</gene>
<dbReference type="InterPro" id="IPR051016">
    <property type="entry name" value="Diverse_Substrate_AcTransf"/>
</dbReference>
<dbReference type="PANTHER" id="PTHR10545">
    <property type="entry name" value="DIAMINE N-ACETYLTRANSFERASE"/>
    <property type="match status" value="1"/>
</dbReference>
<dbReference type="PANTHER" id="PTHR10545:SF29">
    <property type="entry name" value="GH14572P-RELATED"/>
    <property type="match status" value="1"/>
</dbReference>
<dbReference type="SUPFAM" id="SSF55729">
    <property type="entry name" value="Acyl-CoA N-acyltransferases (Nat)"/>
    <property type="match status" value="1"/>
</dbReference>
<evidence type="ECO:0000313" key="5">
    <source>
        <dbReference type="Proteomes" id="UP001519308"/>
    </source>
</evidence>
<dbReference type="InterPro" id="IPR016181">
    <property type="entry name" value="Acyl_CoA_acyltransferase"/>
</dbReference>
<sequence>METKIRQAVASDFQSINELVSEVHKLHVNNRPDVYVDVDTPMIKEQFDELITSNDTKLFVVEDVSNKELVAYSIVSIIASKNIQILIPVKIAFIDDFCVKSSCHKQGIGRLLFEHVVNYAKAERASSLQLVVWEFNSAAIKFYEALGMTTRNRRLELNL</sequence>
<dbReference type="Gene3D" id="3.40.630.30">
    <property type="match status" value="1"/>
</dbReference>
<dbReference type="EMBL" id="JAGGLL010000018">
    <property type="protein sequence ID" value="MBP2022601.1"/>
    <property type="molecule type" value="Genomic_DNA"/>
</dbReference>
<dbReference type="PROSITE" id="PS51186">
    <property type="entry name" value="GNAT"/>
    <property type="match status" value="1"/>
</dbReference>
<keyword evidence="5" id="KW-1185">Reference proteome</keyword>
<dbReference type="Proteomes" id="UP001519308">
    <property type="component" value="Unassembled WGS sequence"/>
</dbReference>
<proteinExistence type="predicted"/>
<evidence type="ECO:0000259" key="3">
    <source>
        <dbReference type="PROSITE" id="PS51186"/>
    </source>
</evidence>
<feature type="domain" description="N-acetyltransferase" evidence="3">
    <location>
        <begin position="3"/>
        <end position="159"/>
    </location>
</feature>
<dbReference type="InterPro" id="IPR000182">
    <property type="entry name" value="GNAT_dom"/>
</dbReference>
<organism evidence="4 5">
    <name type="scientific">Clostridium punense</name>
    <dbReference type="NCBI Taxonomy" id="1054297"/>
    <lineage>
        <taxon>Bacteria</taxon>
        <taxon>Bacillati</taxon>
        <taxon>Bacillota</taxon>
        <taxon>Clostridia</taxon>
        <taxon>Eubacteriales</taxon>
        <taxon>Clostridiaceae</taxon>
        <taxon>Clostridium</taxon>
    </lineage>
</organism>